<dbReference type="InParanoid" id="A0A2P5F3H1"/>
<feature type="region of interest" description="Disordered" evidence="1">
    <location>
        <begin position="37"/>
        <end position="61"/>
    </location>
</feature>
<feature type="compositionally biased region" description="Basic and acidic residues" evidence="1">
    <location>
        <begin position="51"/>
        <end position="61"/>
    </location>
</feature>
<keyword evidence="3" id="KW-1185">Reference proteome</keyword>
<dbReference type="AlphaFoldDB" id="A0A2P5F3H1"/>
<evidence type="ECO:0000313" key="3">
    <source>
        <dbReference type="Proteomes" id="UP000237000"/>
    </source>
</evidence>
<protein>
    <submittedName>
        <fullName evidence="2">Uncharacterized protein</fullName>
    </submittedName>
</protein>
<proteinExistence type="predicted"/>
<dbReference type="Proteomes" id="UP000237000">
    <property type="component" value="Unassembled WGS sequence"/>
</dbReference>
<evidence type="ECO:0000313" key="2">
    <source>
        <dbReference type="EMBL" id="PON92347.1"/>
    </source>
</evidence>
<organism evidence="2 3">
    <name type="scientific">Trema orientale</name>
    <name type="common">Charcoal tree</name>
    <name type="synonym">Celtis orientalis</name>
    <dbReference type="NCBI Taxonomy" id="63057"/>
    <lineage>
        <taxon>Eukaryota</taxon>
        <taxon>Viridiplantae</taxon>
        <taxon>Streptophyta</taxon>
        <taxon>Embryophyta</taxon>
        <taxon>Tracheophyta</taxon>
        <taxon>Spermatophyta</taxon>
        <taxon>Magnoliopsida</taxon>
        <taxon>eudicotyledons</taxon>
        <taxon>Gunneridae</taxon>
        <taxon>Pentapetalae</taxon>
        <taxon>rosids</taxon>
        <taxon>fabids</taxon>
        <taxon>Rosales</taxon>
        <taxon>Cannabaceae</taxon>
        <taxon>Trema</taxon>
    </lineage>
</organism>
<accession>A0A2P5F3H1</accession>
<name>A0A2P5F3H1_TREOI</name>
<reference evidence="3" key="1">
    <citation type="submission" date="2016-06" db="EMBL/GenBank/DDBJ databases">
        <title>Parallel loss of symbiosis genes in relatives of nitrogen-fixing non-legume Parasponia.</title>
        <authorList>
            <person name="Van Velzen R."/>
            <person name="Holmer R."/>
            <person name="Bu F."/>
            <person name="Rutten L."/>
            <person name="Van Zeijl A."/>
            <person name="Liu W."/>
            <person name="Santuari L."/>
            <person name="Cao Q."/>
            <person name="Sharma T."/>
            <person name="Shen D."/>
            <person name="Roswanjaya Y."/>
            <person name="Wardhani T."/>
            <person name="Kalhor M.S."/>
            <person name="Jansen J."/>
            <person name="Van den Hoogen J."/>
            <person name="Gungor B."/>
            <person name="Hartog M."/>
            <person name="Hontelez J."/>
            <person name="Verver J."/>
            <person name="Yang W.-C."/>
            <person name="Schijlen E."/>
            <person name="Repin R."/>
            <person name="Schilthuizen M."/>
            <person name="Schranz E."/>
            <person name="Heidstra R."/>
            <person name="Miyata K."/>
            <person name="Fedorova E."/>
            <person name="Kohlen W."/>
            <person name="Bisseling T."/>
            <person name="Smit S."/>
            <person name="Geurts R."/>
        </authorList>
    </citation>
    <scope>NUCLEOTIDE SEQUENCE [LARGE SCALE GENOMIC DNA]</scope>
    <source>
        <strain evidence="3">cv. RG33-2</strain>
    </source>
</reference>
<dbReference type="EMBL" id="JXTC01000066">
    <property type="protein sequence ID" value="PON92347.1"/>
    <property type="molecule type" value="Genomic_DNA"/>
</dbReference>
<comment type="caution">
    <text evidence="2">The sequence shown here is derived from an EMBL/GenBank/DDBJ whole genome shotgun (WGS) entry which is preliminary data.</text>
</comment>
<evidence type="ECO:0000256" key="1">
    <source>
        <dbReference type="SAM" id="MobiDB-lite"/>
    </source>
</evidence>
<sequence>MSYMSKPLSTLLPGFRMPVRQTPGTLAVPPMPLPPVLPLRYRSQPSLPPSEPKEDKDATNL</sequence>
<feature type="non-terminal residue" evidence="2">
    <location>
        <position position="61"/>
    </location>
</feature>
<gene>
    <name evidence="2" type="ORF">TorRG33x02_118520</name>
</gene>